<accession>A0A2B7XG04</accession>
<evidence type="ECO:0000313" key="1">
    <source>
        <dbReference type="EMBL" id="PGH07597.1"/>
    </source>
</evidence>
<protein>
    <submittedName>
        <fullName evidence="1">Uncharacterized protein</fullName>
    </submittedName>
</protein>
<keyword evidence="2" id="KW-1185">Reference proteome</keyword>
<name>A0A2B7XG04_POLH7</name>
<proteinExistence type="predicted"/>
<sequence length="141" mass="15142">MASVRFQMIDLAVWSDSSDVGPTCMKISRAMENACNNSGSSLIGLVSAQISTCQGISARCRNGLPPKVSLKHPPHLSYWLDVGPIDFKPSVQEDLRALVGPSLGTLVYWLHVGPAACPQDSDLEATNAYPTLCFLYSTPGM</sequence>
<dbReference type="EMBL" id="PDNA01000166">
    <property type="protein sequence ID" value="PGH07597.1"/>
    <property type="molecule type" value="Genomic_DNA"/>
</dbReference>
<reference evidence="1 2" key="1">
    <citation type="submission" date="2017-10" db="EMBL/GenBank/DDBJ databases">
        <title>Comparative genomics in systemic dimorphic fungi from Ajellomycetaceae.</title>
        <authorList>
            <person name="Munoz J.F."/>
            <person name="Mcewen J.G."/>
            <person name="Clay O.K."/>
            <person name="Cuomo C.A."/>
        </authorList>
    </citation>
    <scope>NUCLEOTIDE SEQUENCE [LARGE SCALE GENOMIC DNA]</scope>
    <source>
        <strain evidence="1 2">UAMH7299</strain>
    </source>
</reference>
<dbReference type="Proteomes" id="UP000224634">
    <property type="component" value="Unassembled WGS sequence"/>
</dbReference>
<gene>
    <name evidence="1" type="ORF">AJ80_07986</name>
</gene>
<comment type="caution">
    <text evidence="1">The sequence shown here is derived from an EMBL/GenBank/DDBJ whole genome shotgun (WGS) entry which is preliminary data.</text>
</comment>
<organism evidence="1 2">
    <name type="scientific">Polytolypa hystricis (strain UAMH7299)</name>
    <dbReference type="NCBI Taxonomy" id="1447883"/>
    <lineage>
        <taxon>Eukaryota</taxon>
        <taxon>Fungi</taxon>
        <taxon>Dikarya</taxon>
        <taxon>Ascomycota</taxon>
        <taxon>Pezizomycotina</taxon>
        <taxon>Eurotiomycetes</taxon>
        <taxon>Eurotiomycetidae</taxon>
        <taxon>Onygenales</taxon>
        <taxon>Onygenales incertae sedis</taxon>
        <taxon>Polytolypa</taxon>
    </lineage>
</organism>
<dbReference type="AlphaFoldDB" id="A0A2B7XG04"/>
<evidence type="ECO:0000313" key="2">
    <source>
        <dbReference type="Proteomes" id="UP000224634"/>
    </source>
</evidence>